<evidence type="ECO:0000313" key="2">
    <source>
        <dbReference type="EMBL" id="CAF1929788.1"/>
    </source>
</evidence>
<dbReference type="AlphaFoldDB" id="A0A816KZ90"/>
<feature type="transmembrane region" description="Helical" evidence="1">
    <location>
        <begin position="92"/>
        <end position="113"/>
    </location>
</feature>
<protein>
    <submittedName>
        <fullName evidence="2">(rape) hypothetical protein</fullName>
    </submittedName>
</protein>
<keyword evidence="1" id="KW-0812">Transmembrane</keyword>
<name>A0A816KZ90_BRANA</name>
<gene>
    <name evidence="2" type="ORF">DARMORV10_C05P35280.1</name>
</gene>
<evidence type="ECO:0000256" key="1">
    <source>
        <dbReference type="SAM" id="Phobius"/>
    </source>
</evidence>
<organism evidence="2">
    <name type="scientific">Brassica napus</name>
    <name type="common">Rape</name>
    <dbReference type="NCBI Taxonomy" id="3708"/>
    <lineage>
        <taxon>Eukaryota</taxon>
        <taxon>Viridiplantae</taxon>
        <taxon>Streptophyta</taxon>
        <taxon>Embryophyta</taxon>
        <taxon>Tracheophyta</taxon>
        <taxon>Spermatophyta</taxon>
        <taxon>Magnoliopsida</taxon>
        <taxon>eudicotyledons</taxon>
        <taxon>Gunneridae</taxon>
        <taxon>Pentapetalae</taxon>
        <taxon>rosids</taxon>
        <taxon>malvids</taxon>
        <taxon>Brassicales</taxon>
        <taxon>Brassicaceae</taxon>
        <taxon>Brassiceae</taxon>
        <taxon>Brassica</taxon>
    </lineage>
</organism>
<sequence length="240" mass="26929">MFHAQPEPPVYEKQMVETDQKYPSNGGMVNQPSGVPTMGIPAQYINPSGMGNQPYVAQIARPVIINQPRSNGTSGLCDCMNDVEYGCVMSGMLYVLICCLFWTPCVYSCTFWAKIRSKFGLPDAPAPNWITRAGLEGKPPKLRIRASKLVGPALWITHCFCEYCALCQEYRELKNRGLDPSIGKLLTVYEFHSQIIYQSTLTDTIQPGSIPKDKKPHVPSLKRLMAMNKPEYEKKRCMIA</sequence>
<dbReference type="EMBL" id="HG994369">
    <property type="protein sequence ID" value="CAF1929788.1"/>
    <property type="molecule type" value="Genomic_DNA"/>
</dbReference>
<dbReference type="PANTHER" id="PTHR15907">
    <property type="entry name" value="DUF614 FAMILY PROTEIN-RELATED"/>
    <property type="match status" value="1"/>
</dbReference>
<keyword evidence="1" id="KW-1133">Transmembrane helix</keyword>
<proteinExistence type="predicted"/>
<dbReference type="InterPro" id="IPR006461">
    <property type="entry name" value="PLAC_motif_containing"/>
</dbReference>
<accession>A0A816KZ90</accession>
<reference evidence="2" key="1">
    <citation type="submission" date="2021-01" db="EMBL/GenBank/DDBJ databases">
        <authorList>
            <consortium name="Genoscope - CEA"/>
            <person name="William W."/>
        </authorList>
    </citation>
    <scope>NUCLEOTIDE SEQUENCE</scope>
</reference>
<keyword evidence="1" id="KW-0472">Membrane</keyword>
<dbReference type="Proteomes" id="UP001295469">
    <property type="component" value="Chromosome C05"/>
</dbReference>